<dbReference type="GO" id="GO:0016787">
    <property type="term" value="F:hydrolase activity"/>
    <property type="evidence" value="ECO:0007669"/>
    <property type="project" value="UniProtKB-KW"/>
</dbReference>
<accession>A0A3B1DP44</accession>
<dbReference type="EMBL" id="UOGL01000233">
    <property type="protein sequence ID" value="VAX38633.1"/>
    <property type="molecule type" value="Genomic_DNA"/>
</dbReference>
<feature type="domain" description="3-keto-alpha-glucoside-1,2-lyase/3-keto-2-hydroxy-glucal hydratase" evidence="1">
    <location>
        <begin position="18"/>
        <end position="213"/>
    </location>
</feature>
<feature type="non-terminal residue" evidence="2">
    <location>
        <position position="1"/>
    </location>
</feature>
<dbReference type="Pfam" id="PF06439">
    <property type="entry name" value="3keto-disac_hyd"/>
    <property type="match status" value="1"/>
</dbReference>
<protein>
    <submittedName>
        <fullName evidence="2">Secreted glycosyl hydrolase</fullName>
    </submittedName>
</protein>
<name>A0A3B1DP44_9ZZZZ</name>
<proteinExistence type="predicted"/>
<gene>
    <name evidence="2" type="ORF">MNBD_PLANCTO02-406</name>
</gene>
<dbReference type="AlphaFoldDB" id="A0A3B1DP44"/>
<evidence type="ECO:0000313" key="2">
    <source>
        <dbReference type="EMBL" id="VAX38633.1"/>
    </source>
</evidence>
<dbReference type="Gene3D" id="2.60.120.560">
    <property type="entry name" value="Exo-inulinase, domain 1"/>
    <property type="match status" value="1"/>
</dbReference>
<keyword evidence="2" id="KW-0378">Hydrolase</keyword>
<reference evidence="2" key="1">
    <citation type="submission" date="2018-06" db="EMBL/GenBank/DDBJ databases">
        <authorList>
            <person name="Zhirakovskaya E."/>
        </authorList>
    </citation>
    <scope>NUCLEOTIDE SEQUENCE</scope>
</reference>
<sequence>ATFAEGKKDIRELRVHHLFTGKKQDLQTAFKRYDGAEMNDKWEVVDGAMHLKGKGGGTIITYNQYGDFELTLEWKISKNGNSGIIFRTQQGDKRSYFTGPEIQVIDNTYVGKGNVKLKKAQKAGSLYDLVAADPTAAKPVGQWNKAKIRLKNNQLTHWLNGKKVIDIKMHSDKWNKLVANSKFSKWKKFGKMKKGHIAFQDHGDEVWFRNITVEVLD</sequence>
<organism evidence="2">
    <name type="scientific">hydrothermal vent metagenome</name>
    <dbReference type="NCBI Taxonomy" id="652676"/>
    <lineage>
        <taxon>unclassified sequences</taxon>
        <taxon>metagenomes</taxon>
        <taxon>ecological metagenomes</taxon>
    </lineage>
</organism>
<dbReference type="InterPro" id="IPR010496">
    <property type="entry name" value="AL/BT2_dom"/>
</dbReference>
<evidence type="ECO:0000259" key="1">
    <source>
        <dbReference type="Pfam" id="PF06439"/>
    </source>
</evidence>